<evidence type="ECO:0000313" key="10">
    <source>
        <dbReference type="Proteomes" id="UP001269144"/>
    </source>
</evidence>
<feature type="transmembrane region" description="Helical" evidence="7">
    <location>
        <begin position="367"/>
        <end position="398"/>
    </location>
</feature>
<feature type="transmembrane region" description="Helical" evidence="7">
    <location>
        <begin position="418"/>
        <end position="438"/>
    </location>
</feature>
<evidence type="ECO:0000256" key="1">
    <source>
        <dbReference type="ARBA" id="ARBA00004429"/>
    </source>
</evidence>
<feature type="transmembrane region" description="Helical" evidence="7">
    <location>
        <begin position="144"/>
        <end position="165"/>
    </location>
</feature>
<feature type="transmembrane region" description="Helical" evidence="7">
    <location>
        <begin position="219"/>
        <end position="236"/>
    </location>
</feature>
<dbReference type="PIRSF" id="PIRSF006066">
    <property type="entry name" value="HI0050"/>
    <property type="match status" value="1"/>
</dbReference>
<protein>
    <recommendedName>
        <fullName evidence="7">TRAP transporter large permease protein</fullName>
    </recommendedName>
</protein>
<keyword evidence="7" id="KW-0813">Transport</keyword>
<evidence type="ECO:0000256" key="2">
    <source>
        <dbReference type="ARBA" id="ARBA00022475"/>
    </source>
</evidence>
<dbReference type="NCBIfam" id="TIGR00786">
    <property type="entry name" value="dctM"/>
    <property type="match status" value="1"/>
</dbReference>
<feature type="transmembrane region" description="Helical" evidence="7">
    <location>
        <begin position="278"/>
        <end position="299"/>
    </location>
</feature>
<dbReference type="Proteomes" id="UP001269144">
    <property type="component" value="Unassembled WGS sequence"/>
</dbReference>
<dbReference type="Pfam" id="PF06808">
    <property type="entry name" value="DctM"/>
    <property type="match status" value="1"/>
</dbReference>
<keyword evidence="2" id="KW-1003">Cell membrane</keyword>
<feature type="transmembrane region" description="Helical" evidence="7">
    <location>
        <begin position="57"/>
        <end position="76"/>
    </location>
</feature>
<gene>
    <name evidence="9" type="ORF">RGQ15_18135</name>
</gene>
<keyword evidence="10" id="KW-1185">Reference proteome</keyword>
<keyword evidence="4 7" id="KW-0812">Transmembrane</keyword>
<evidence type="ECO:0000256" key="7">
    <source>
        <dbReference type="RuleBase" id="RU369079"/>
    </source>
</evidence>
<keyword evidence="5 7" id="KW-1133">Transmembrane helix</keyword>
<evidence type="ECO:0000256" key="5">
    <source>
        <dbReference type="ARBA" id="ARBA00022989"/>
    </source>
</evidence>
<comment type="subunit">
    <text evidence="7">The complex comprises the extracytoplasmic solute receptor protein and the two transmembrane proteins.</text>
</comment>
<evidence type="ECO:0000313" key="9">
    <source>
        <dbReference type="EMBL" id="MDS9469488.1"/>
    </source>
</evidence>
<evidence type="ECO:0000259" key="8">
    <source>
        <dbReference type="Pfam" id="PF06808"/>
    </source>
</evidence>
<evidence type="ECO:0000256" key="6">
    <source>
        <dbReference type="ARBA" id="ARBA00023136"/>
    </source>
</evidence>
<comment type="caution">
    <text evidence="9">The sequence shown here is derived from an EMBL/GenBank/DDBJ whole genome shotgun (WGS) entry which is preliminary data.</text>
</comment>
<feature type="transmembrane region" description="Helical" evidence="7">
    <location>
        <begin position="339"/>
        <end position="360"/>
    </location>
</feature>
<comment type="function">
    <text evidence="7">Part of the tripartite ATP-independent periplasmic (TRAP) transport system.</text>
</comment>
<feature type="transmembrane region" description="Helical" evidence="7">
    <location>
        <begin position="177"/>
        <end position="199"/>
    </location>
</feature>
<dbReference type="EMBL" id="JAVQLW010000003">
    <property type="protein sequence ID" value="MDS9469488.1"/>
    <property type="molecule type" value="Genomic_DNA"/>
</dbReference>
<proteinExistence type="inferred from homology"/>
<feature type="transmembrane region" description="Helical" evidence="7">
    <location>
        <begin position="248"/>
        <end position="266"/>
    </location>
</feature>
<accession>A0ABU2HWU9</accession>
<reference evidence="10" key="1">
    <citation type="submission" date="2023-07" db="EMBL/GenBank/DDBJ databases">
        <title>Paracoccus sp. MBLB3053 whole genome sequence.</title>
        <authorList>
            <person name="Hwang C.Y."/>
            <person name="Cho E.-S."/>
            <person name="Seo M.-J."/>
        </authorList>
    </citation>
    <scope>NUCLEOTIDE SEQUENCE [LARGE SCALE GENOMIC DNA]</scope>
    <source>
        <strain evidence="10">MBLB3053</strain>
    </source>
</reference>
<name>A0ABU2HWU9_9RHOB</name>
<comment type="similarity">
    <text evidence="7">Belongs to the TRAP transporter large permease family.</text>
</comment>
<dbReference type="PANTHER" id="PTHR33362:SF5">
    <property type="entry name" value="C4-DICARBOXYLATE TRAP TRANSPORTER LARGE PERMEASE PROTEIN DCTM"/>
    <property type="match status" value="1"/>
</dbReference>
<sequence>MTGIAAGLTGFAVLLVMMAIRIPIGVAMLSVGIGGYALYTGLTPLLAFLKTSTYYQFSTYSLSVIPLFVLMGEFATKAGMSRALYRTAAAFLGHRKGGLAMASIGGCAAFGAICGSSLATAATMGQVALPEMRRYNYSGALSTGSLAAGGTLGILIPPSVILVLYALMAEQSIAKMFVAAMVPGVLAAIGYMIAVAVYVRRNPEDGPAGPRASWADRLGALRETWSIILIFALVIVGMYRGWFTPTEAAAIGAFGSGLLAILHGGMRLDGLMACLRGTAQTSAMIFLIMLGAEMFNAFLAQTQTPMLAAQAIQNAGLSPMLVLMAILLLYLALGCVMDSMSMLLLTVPIFYPIIAGLDFGMTREDTLIWFGILAVVVVEVGLITPPVGMNVFVINGMAKDVPMLESFRGVLPFLISDAIRIAVLIAFPFITLGMVRLFS</sequence>
<keyword evidence="3 7" id="KW-0997">Cell inner membrane</keyword>
<dbReference type="InterPro" id="IPR010656">
    <property type="entry name" value="DctM"/>
</dbReference>
<dbReference type="RefSeq" id="WP_311162126.1">
    <property type="nucleotide sequence ID" value="NZ_JAVQLW010000003.1"/>
</dbReference>
<feature type="domain" description="TRAP C4-dicarboxylate transport system permease DctM subunit" evidence="8">
    <location>
        <begin position="11"/>
        <end position="428"/>
    </location>
</feature>
<keyword evidence="6 7" id="KW-0472">Membrane</keyword>
<evidence type="ECO:0000256" key="4">
    <source>
        <dbReference type="ARBA" id="ARBA00022692"/>
    </source>
</evidence>
<organism evidence="9 10">
    <name type="scientific">Paracoccus aurantius</name>
    <dbReference type="NCBI Taxonomy" id="3073814"/>
    <lineage>
        <taxon>Bacteria</taxon>
        <taxon>Pseudomonadati</taxon>
        <taxon>Pseudomonadota</taxon>
        <taxon>Alphaproteobacteria</taxon>
        <taxon>Rhodobacterales</taxon>
        <taxon>Paracoccaceae</taxon>
        <taxon>Paracoccus</taxon>
    </lineage>
</organism>
<dbReference type="PANTHER" id="PTHR33362">
    <property type="entry name" value="SIALIC ACID TRAP TRANSPORTER PERMEASE PROTEIN SIAT-RELATED"/>
    <property type="match status" value="1"/>
</dbReference>
<feature type="transmembrane region" description="Helical" evidence="7">
    <location>
        <begin position="97"/>
        <end position="124"/>
    </location>
</feature>
<feature type="transmembrane region" description="Helical" evidence="7">
    <location>
        <begin position="12"/>
        <end position="37"/>
    </location>
</feature>
<dbReference type="InterPro" id="IPR004681">
    <property type="entry name" value="TRAP_DctM"/>
</dbReference>
<feature type="transmembrane region" description="Helical" evidence="7">
    <location>
        <begin position="311"/>
        <end position="333"/>
    </location>
</feature>
<evidence type="ECO:0000256" key="3">
    <source>
        <dbReference type="ARBA" id="ARBA00022519"/>
    </source>
</evidence>
<comment type="subcellular location">
    <subcellularLocation>
        <location evidence="1 7">Cell inner membrane</location>
        <topology evidence="1 7">Multi-pass membrane protein</topology>
    </subcellularLocation>
</comment>